<evidence type="ECO:0000313" key="2">
    <source>
        <dbReference type="Proteomes" id="UP000634455"/>
    </source>
</evidence>
<proteinExistence type="predicted"/>
<comment type="caution">
    <text evidence="1">The sequence shown here is derived from an EMBL/GenBank/DDBJ whole genome shotgun (WGS) entry which is preliminary data.</text>
</comment>
<dbReference type="EMBL" id="BMZF01000002">
    <property type="protein sequence ID" value="GHA48173.1"/>
    <property type="molecule type" value="Genomic_DNA"/>
</dbReference>
<organism evidence="1 2">
    <name type="scientific">Paramylibacter ulvae</name>
    <dbReference type="NCBI Taxonomy" id="1651968"/>
    <lineage>
        <taxon>Bacteria</taxon>
        <taxon>Pseudomonadati</taxon>
        <taxon>Pseudomonadota</taxon>
        <taxon>Alphaproteobacteria</taxon>
        <taxon>Rhodobacterales</taxon>
        <taxon>Paracoccaceae</taxon>
        <taxon>Paramylibacter</taxon>
    </lineage>
</organism>
<protein>
    <submittedName>
        <fullName evidence="1">Uncharacterized protein</fullName>
    </submittedName>
</protein>
<reference evidence="2" key="1">
    <citation type="journal article" date="2019" name="Int. J. Syst. Evol. Microbiol.">
        <title>The Global Catalogue of Microorganisms (GCM) 10K type strain sequencing project: providing services to taxonomists for standard genome sequencing and annotation.</title>
        <authorList>
            <consortium name="The Broad Institute Genomics Platform"/>
            <consortium name="The Broad Institute Genome Sequencing Center for Infectious Disease"/>
            <person name="Wu L."/>
            <person name="Ma J."/>
        </authorList>
    </citation>
    <scope>NUCLEOTIDE SEQUENCE [LARGE SCALE GENOMIC DNA]</scope>
    <source>
        <strain evidence="2">KCTC 32465</strain>
    </source>
</reference>
<dbReference type="Proteomes" id="UP000634455">
    <property type="component" value="Unassembled WGS sequence"/>
</dbReference>
<keyword evidence="2" id="KW-1185">Reference proteome</keyword>
<evidence type="ECO:0000313" key="1">
    <source>
        <dbReference type="EMBL" id="GHA48173.1"/>
    </source>
</evidence>
<sequence length="111" mass="11466">MGGSSVTTGSDIGSDGALIGKSFFVAGAGRGGGGMPPVFGSDDMFPEISGALSSDTIIHTPTQITARIGIAKINFNLFITCSACLFDIPHPNRNIANLSRKERVFESACSL</sequence>
<name>A0ABQ3CZK6_9RHOB</name>
<gene>
    <name evidence="1" type="ORF">GCM10008927_11430</name>
</gene>
<accession>A0ABQ3CZK6</accession>